<dbReference type="InterPro" id="IPR020894">
    <property type="entry name" value="Cadherin_CS"/>
</dbReference>
<evidence type="ECO:0000256" key="8">
    <source>
        <dbReference type="ARBA" id="ARBA00022989"/>
    </source>
</evidence>
<dbReference type="FunFam" id="2.60.40.60:FF:000026">
    <property type="entry name" value="FAT atypical cadherin 1"/>
    <property type="match status" value="1"/>
</dbReference>
<dbReference type="Pfam" id="PF00028">
    <property type="entry name" value="Cadherin"/>
    <property type="match status" value="3"/>
</dbReference>
<keyword evidence="4" id="KW-0732">Signal</keyword>
<evidence type="ECO:0000313" key="15">
    <source>
        <dbReference type="EMBL" id="CAB0016180.1"/>
    </source>
</evidence>
<keyword evidence="9" id="KW-0472">Membrane</keyword>
<dbReference type="CDD" id="cd11304">
    <property type="entry name" value="Cadherin_repeat"/>
    <property type="match status" value="4"/>
</dbReference>
<evidence type="ECO:0000256" key="12">
    <source>
        <dbReference type="PROSITE-ProRule" id="PRU00043"/>
    </source>
</evidence>
<accession>A0A6H5HIJ3</accession>
<dbReference type="PROSITE" id="PS00232">
    <property type="entry name" value="CADHERIN_1"/>
    <property type="match status" value="1"/>
</dbReference>
<feature type="non-terminal residue" evidence="15">
    <location>
        <position position="833"/>
    </location>
</feature>
<feature type="domain" description="Cadherin" evidence="14">
    <location>
        <begin position="345"/>
        <end position="441"/>
    </location>
</feature>
<evidence type="ECO:0000256" key="10">
    <source>
        <dbReference type="ARBA" id="ARBA00023157"/>
    </source>
</evidence>
<protein>
    <recommendedName>
        <fullName evidence="14">Cadherin domain-containing protein</fullName>
    </recommendedName>
</protein>
<keyword evidence="8" id="KW-1133">Transmembrane helix</keyword>
<dbReference type="SUPFAM" id="SSF49313">
    <property type="entry name" value="Cadherin-like"/>
    <property type="match status" value="6"/>
</dbReference>
<dbReference type="AlphaFoldDB" id="A0A6H5HIJ3"/>
<evidence type="ECO:0000256" key="3">
    <source>
        <dbReference type="ARBA" id="ARBA00022692"/>
    </source>
</evidence>
<dbReference type="GO" id="GO:0005509">
    <property type="term" value="F:calcium ion binding"/>
    <property type="evidence" value="ECO:0007669"/>
    <property type="project" value="UniProtKB-UniRule"/>
</dbReference>
<comment type="subcellular location">
    <subcellularLocation>
        <location evidence="1">Membrane</location>
        <topology evidence="1">Single-pass membrane protein</topology>
    </subcellularLocation>
</comment>
<keyword evidence="2" id="KW-0245">EGF-like domain</keyword>
<feature type="domain" description="Cadherin" evidence="14">
    <location>
        <begin position="22"/>
        <end position="115"/>
    </location>
</feature>
<dbReference type="PRINTS" id="PR00205">
    <property type="entry name" value="CADHERIN"/>
</dbReference>
<keyword evidence="3" id="KW-0812">Transmembrane</keyword>
<dbReference type="InterPro" id="IPR002126">
    <property type="entry name" value="Cadherin-like_dom"/>
</dbReference>
<dbReference type="GO" id="GO:0005886">
    <property type="term" value="C:plasma membrane"/>
    <property type="evidence" value="ECO:0007669"/>
    <property type="project" value="UniProtKB-SubCell"/>
</dbReference>
<evidence type="ECO:0000256" key="11">
    <source>
        <dbReference type="ARBA" id="ARBA00023180"/>
    </source>
</evidence>
<feature type="region of interest" description="Disordered" evidence="13">
    <location>
        <begin position="671"/>
        <end position="699"/>
    </location>
</feature>
<feature type="domain" description="Cadherin" evidence="14">
    <location>
        <begin position="116"/>
        <end position="251"/>
    </location>
</feature>
<keyword evidence="6 12" id="KW-0106">Calcium</keyword>
<evidence type="ECO:0000313" key="16">
    <source>
        <dbReference type="Proteomes" id="UP000479000"/>
    </source>
</evidence>
<evidence type="ECO:0000256" key="2">
    <source>
        <dbReference type="ARBA" id="ARBA00022536"/>
    </source>
</evidence>
<gene>
    <name evidence="15" type="ORF">NTEN_LOCUS20455</name>
</gene>
<keyword evidence="16" id="KW-1185">Reference proteome</keyword>
<evidence type="ECO:0000256" key="6">
    <source>
        <dbReference type="ARBA" id="ARBA00022837"/>
    </source>
</evidence>
<evidence type="ECO:0000259" key="14">
    <source>
        <dbReference type="PROSITE" id="PS50268"/>
    </source>
</evidence>
<name>A0A6H5HIJ3_9HEMI</name>
<dbReference type="PROSITE" id="PS50268">
    <property type="entry name" value="CADHERIN_2"/>
    <property type="match status" value="4"/>
</dbReference>
<feature type="domain" description="Cadherin" evidence="14">
    <location>
        <begin position="457"/>
        <end position="544"/>
    </location>
</feature>
<dbReference type="GO" id="GO:0007156">
    <property type="term" value="P:homophilic cell adhesion via plasma membrane adhesion molecules"/>
    <property type="evidence" value="ECO:0007669"/>
    <property type="project" value="InterPro"/>
</dbReference>
<dbReference type="EMBL" id="CADCXU010030066">
    <property type="protein sequence ID" value="CAB0016180.1"/>
    <property type="molecule type" value="Genomic_DNA"/>
</dbReference>
<evidence type="ECO:0000256" key="5">
    <source>
        <dbReference type="ARBA" id="ARBA00022737"/>
    </source>
</evidence>
<sequence>MFAVLDMNDNPPKLEQSVYTWLSEEASRGQVVTIVSASDPDAIDHNRLSYSIVGGNQQQTFSMDKDTGIISLTNLHKLVETRAHILNVSVSDGVYTSFTKVTIEMIAANQHSPEFNKHLYESRILENLPPGAIVAKVAATDKDSDYFGTVTYFIQSSLMNEKFTINNMTGTVVTRVKLVSEMPVKYKLLSGTNQFNIDSSGQITLIGQLDRESESSHVIGVLAHTESSPPLTAVAEISLQVLDYNDNKPYFDSDHYDVYIAENLKEGSLILKDQQPFCLKYRYKESVSEGVPPGTHILNVRAADLDLDSKLRFYLTGNGSETFILDRSSVVFGKTFHRNSTFSVLQEDKRPGWPVVQLLVTDNDIAPNTGPFVFDLLAGKSRPPFRIETDGTIRTAALLSHKRESSYSLHVRVFDNGSPTLYSDTWVIVKVIEESQYPPIVTPLDIWIGSYQERWLGGEIGRIHATDQDQYDIMNYSIVNNPTLNPLFSLEPRQGVLTSSSGLDTGHYSLNVSVSDGKFTSYTTVNTVRQYCRPRSVNVPPPRRAFLSQLPLALFALHLHQLHHFARPTTPAHHLNLQRRLRHSTTILPGSISLLCTPRPASYTSGSNNDVYNGPLNNLDTVRSYGSAGDELENAHPDYVKNLNRNANSPAHKINNGYHWDCSDWVRPNQNPLPNITEVPGSEVPDSSSFHSNDSNDDSAVEQRLLPPYYKVTHSHYTSCAWQHESETSCTIGSNWYPDAEVKILYMYLNPDTFGNPGKGELVLSCPLENTATHDLDYEDAESSPVSPHTPSDGFGMSGVIAPETSLSSPFIYNNLNQNSEVRIQVDSSAIQE</sequence>
<keyword evidence="7" id="KW-0130">Cell adhesion</keyword>
<evidence type="ECO:0000256" key="1">
    <source>
        <dbReference type="ARBA" id="ARBA00004167"/>
    </source>
</evidence>
<organism evidence="15 16">
    <name type="scientific">Nesidiocoris tenuis</name>
    <dbReference type="NCBI Taxonomy" id="355587"/>
    <lineage>
        <taxon>Eukaryota</taxon>
        <taxon>Metazoa</taxon>
        <taxon>Ecdysozoa</taxon>
        <taxon>Arthropoda</taxon>
        <taxon>Hexapoda</taxon>
        <taxon>Insecta</taxon>
        <taxon>Pterygota</taxon>
        <taxon>Neoptera</taxon>
        <taxon>Paraneoptera</taxon>
        <taxon>Hemiptera</taxon>
        <taxon>Heteroptera</taxon>
        <taxon>Panheteroptera</taxon>
        <taxon>Cimicomorpha</taxon>
        <taxon>Miridae</taxon>
        <taxon>Dicyphina</taxon>
        <taxon>Nesidiocoris</taxon>
    </lineage>
</organism>
<keyword evidence="10" id="KW-1015">Disulfide bond</keyword>
<dbReference type="InterPro" id="IPR015919">
    <property type="entry name" value="Cadherin-like_sf"/>
</dbReference>
<dbReference type="PANTHER" id="PTHR24026:SF126">
    <property type="entry name" value="PROTOCADHERIN FAT 4"/>
    <property type="match status" value="1"/>
</dbReference>
<dbReference type="FunFam" id="2.60.40.60:FF:000037">
    <property type="entry name" value="FAT atypical cadherin 1"/>
    <property type="match status" value="1"/>
</dbReference>
<keyword evidence="11" id="KW-0325">Glycoprotein</keyword>
<keyword evidence="5" id="KW-0677">Repeat</keyword>
<dbReference type="Proteomes" id="UP000479000">
    <property type="component" value="Unassembled WGS sequence"/>
</dbReference>
<evidence type="ECO:0000256" key="9">
    <source>
        <dbReference type="ARBA" id="ARBA00023136"/>
    </source>
</evidence>
<reference evidence="15 16" key="1">
    <citation type="submission" date="2020-02" db="EMBL/GenBank/DDBJ databases">
        <authorList>
            <person name="Ferguson B K."/>
        </authorList>
    </citation>
    <scope>NUCLEOTIDE SEQUENCE [LARGE SCALE GENOMIC DNA]</scope>
</reference>
<dbReference type="PANTHER" id="PTHR24026">
    <property type="entry name" value="FAT ATYPICAL CADHERIN-RELATED"/>
    <property type="match status" value="1"/>
</dbReference>
<evidence type="ECO:0000256" key="4">
    <source>
        <dbReference type="ARBA" id="ARBA00022729"/>
    </source>
</evidence>
<dbReference type="Gene3D" id="2.60.40.60">
    <property type="entry name" value="Cadherins"/>
    <property type="match status" value="6"/>
</dbReference>
<evidence type="ECO:0000256" key="13">
    <source>
        <dbReference type="SAM" id="MobiDB-lite"/>
    </source>
</evidence>
<proteinExistence type="predicted"/>
<dbReference type="SMART" id="SM00112">
    <property type="entry name" value="CA"/>
    <property type="match status" value="4"/>
</dbReference>
<dbReference type="OrthoDB" id="6252479at2759"/>
<evidence type="ECO:0000256" key="7">
    <source>
        <dbReference type="ARBA" id="ARBA00022889"/>
    </source>
</evidence>